<keyword evidence="5 8" id="KW-1133">Transmembrane helix</keyword>
<evidence type="ECO:0000256" key="3">
    <source>
        <dbReference type="ARBA" id="ARBA00022475"/>
    </source>
</evidence>
<proteinExistence type="predicted"/>
<dbReference type="Proteomes" id="UP001056035">
    <property type="component" value="Chromosome"/>
</dbReference>
<organism evidence="10 11">
    <name type="scientific">Paraconexibacter antarcticus</name>
    <dbReference type="NCBI Taxonomy" id="2949664"/>
    <lineage>
        <taxon>Bacteria</taxon>
        <taxon>Bacillati</taxon>
        <taxon>Actinomycetota</taxon>
        <taxon>Thermoleophilia</taxon>
        <taxon>Solirubrobacterales</taxon>
        <taxon>Paraconexibacteraceae</taxon>
        <taxon>Paraconexibacter</taxon>
    </lineage>
</organism>
<dbReference type="InterPro" id="IPR050171">
    <property type="entry name" value="MFS_Transporters"/>
</dbReference>
<dbReference type="InterPro" id="IPR036259">
    <property type="entry name" value="MFS_trans_sf"/>
</dbReference>
<protein>
    <submittedName>
        <fullName evidence="10">MFS transporter</fullName>
    </submittedName>
</protein>
<feature type="compositionally biased region" description="Low complexity" evidence="7">
    <location>
        <begin position="1"/>
        <end position="24"/>
    </location>
</feature>
<comment type="subcellular location">
    <subcellularLocation>
        <location evidence="1">Cell membrane</location>
        <topology evidence="1">Multi-pass membrane protein</topology>
    </subcellularLocation>
</comment>
<accession>A0ABY5DVD4</accession>
<feature type="transmembrane region" description="Helical" evidence="8">
    <location>
        <begin position="134"/>
        <end position="156"/>
    </location>
</feature>
<keyword evidence="3" id="KW-1003">Cell membrane</keyword>
<feature type="transmembrane region" description="Helical" evidence="8">
    <location>
        <begin position="199"/>
        <end position="219"/>
    </location>
</feature>
<dbReference type="RefSeq" id="WP_254571195.1">
    <property type="nucleotide sequence ID" value="NZ_CP098502.1"/>
</dbReference>
<feature type="transmembrane region" description="Helical" evidence="8">
    <location>
        <begin position="78"/>
        <end position="97"/>
    </location>
</feature>
<feature type="transmembrane region" description="Helical" evidence="8">
    <location>
        <begin position="334"/>
        <end position="358"/>
    </location>
</feature>
<evidence type="ECO:0000259" key="9">
    <source>
        <dbReference type="PROSITE" id="PS50850"/>
    </source>
</evidence>
<dbReference type="InterPro" id="IPR020846">
    <property type="entry name" value="MFS_dom"/>
</dbReference>
<evidence type="ECO:0000313" key="10">
    <source>
        <dbReference type="EMBL" id="UTI64494.1"/>
    </source>
</evidence>
<dbReference type="Gene3D" id="1.20.1250.20">
    <property type="entry name" value="MFS general substrate transporter like domains"/>
    <property type="match status" value="1"/>
</dbReference>
<dbReference type="InterPro" id="IPR005829">
    <property type="entry name" value="Sugar_transporter_CS"/>
</dbReference>
<dbReference type="SUPFAM" id="SSF103473">
    <property type="entry name" value="MFS general substrate transporter"/>
    <property type="match status" value="1"/>
</dbReference>
<name>A0ABY5DVD4_9ACTN</name>
<evidence type="ECO:0000256" key="7">
    <source>
        <dbReference type="SAM" id="MobiDB-lite"/>
    </source>
</evidence>
<feature type="transmembrane region" description="Helical" evidence="8">
    <location>
        <begin position="168"/>
        <end position="193"/>
    </location>
</feature>
<keyword evidence="11" id="KW-1185">Reference proteome</keyword>
<dbReference type="PANTHER" id="PTHR23517">
    <property type="entry name" value="RESISTANCE PROTEIN MDTM, PUTATIVE-RELATED-RELATED"/>
    <property type="match status" value="1"/>
</dbReference>
<feature type="transmembrane region" description="Helical" evidence="8">
    <location>
        <begin position="280"/>
        <end position="302"/>
    </location>
</feature>
<evidence type="ECO:0000256" key="4">
    <source>
        <dbReference type="ARBA" id="ARBA00022692"/>
    </source>
</evidence>
<feature type="region of interest" description="Disordered" evidence="7">
    <location>
        <begin position="1"/>
        <end position="34"/>
    </location>
</feature>
<evidence type="ECO:0000256" key="1">
    <source>
        <dbReference type="ARBA" id="ARBA00004651"/>
    </source>
</evidence>
<feature type="transmembrane region" description="Helical" evidence="8">
    <location>
        <begin position="402"/>
        <end position="420"/>
    </location>
</feature>
<evidence type="ECO:0000256" key="5">
    <source>
        <dbReference type="ARBA" id="ARBA00022989"/>
    </source>
</evidence>
<feature type="domain" description="Major facilitator superfamily (MFS) profile" evidence="9">
    <location>
        <begin position="43"/>
        <end position="424"/>
    </location>
</feature>
<evidence type="ECO:0000256" key="6">
    <source>
        <dbReference type="ARBA" id="ARBA00023136"/>
    </source>
</evidence>
<dbReference type="PANTHER" id="PTHR23517:SF13">
    <property type="entry name" value="MAJOR FACILITATOR SUPERFAMILY MFS_1"/>
    <property type="match status" value="1"/>
</dbReference>
<gene>
    <name evidence="10" type="ORF">NBH00_24550</name>
</gene>
<sequence length="432" mass="43120">MPPATATATATATAAPDQRPAAPASTAPVGRRAASGRLPHGRAFWAMAAITVTFPAASAVPSPLYAVYQQRWGFSSSTLTEVFAVYALALLAALLTVGGLSDHVGRRPVLLAAIAGEALSLVLFLVAGDVEVLGLARVVQGFATGAAVSTLGATLIDLQPGHAPRRGGVVNGVAPLAGLAIGALGCGLLVQLAPGPTTLVFVVLLAALAVAAVAVLAAPETSPQRAGARASLRPRVGLPAHLRADVLAITPALLASWSLGGLYMSLGPSVAAALLGVHSHLVGGLVVAALCGTGALAAYVLRDRDTRDVLRLASAFMVTGVLVTLVGLDRELLVPSVVGTVIAGVGFGAAALGGFGTLARIAAPHERGEVFALAYVISYLAFSVPAVIAGFAAVHVGLRSTSLVYAAVIAVVALLAFAGAQLERSRRSAAAA</sequence>
<keyword evidence="6 8" id="KW-0472">Membrane</keyword>
<keyword evidence="2" id="KW-0813">Transport</keyword>
<evidence type="ECO:0000256" key="8">
    <source>
        <dbReference type="SAM" id="Phobius"/>
    </source>
</evidence>
<keyword evidence="4 8" id="KW-0812">Transmembrane</keyword>
<feature type="transmembrane region" description="Helical" evidence="8">
    <location>
        <begin position="309"/>
        <end position="328"/>
    </location>
</feature>
<evidence type="ECO:0000256" key="2">
    <source>
        <dbReference type="ARBA" id="ARBA00022448"/>
    </source>
</evidence>
<dbReference type="InterPro" id="IPR011701">
    <property type="entry name" value="MFS"/>
</dbReference>
<dbReference type="Pfam" id="PF07690">
    <property type="entry name" value="MFS_1"/>
    <property type="match status" value="1"/>
</dbReference>
<dbReference type="PROSITE" id="PS50850">
    <property type="entry name" value="MFS"/>
    <property type="match status" value="1"/>
</dbReference>
<feature type="transmembrane region" description="Helical" evidence="8">
    <location>
        <begin position="44"/>
        <end position="66"/>
    </location>
</feature>
<feature type="transmembrane region" description="Helical" evidence="8">
    <location>
        <begin position="109"/>
        <end position="128"/>
    </location>
</feature>
<dbReference type="PROSITE" id="PS00216">
    <property type="entry name" value="SUGAR_TRANSPORT_1"/>
    <property type="match status" value="1"/>
</dbReference>
<evidence type="ECO:0000313" key="11">
    <source>
        <dbReference type="Proteomes" id="UP001056035"/>
    </source>
</evidence>
<feature type="transmembrane region" description="Helical" evidence="8">
    <location>
        <begin position="370"/>
        <end position="396"/>
    </location>
</feature>
<dbReference type="EMBL" id="CP098502">
    <property type="protein sequence ID" value="UTI64494.1"/>
    <property type="molecule type" value="Genomic_DNA"/>
</dbReference>
<reference evidence="10 11" key="1">
    <citation type="submission" date="2022-06" db="EMBL/GenBank/DDBJ databases">
        <title>Paraconexibacter antarcticus.</title>
        <authorList>
            <person name="Kim C.S."/>
        </authorList>
    </citation>
    <scope>NUCLEOTIDE SEQUENCE [LARGE SCALE GENOMIC DNA]</scope>
    <source>
        <strain evidence="10 11">02-257</strain>
    </source>
</reference>